<evidence type="ECO:0000256" key="4">
    <source>
        <dbReference type="ARBA" id="ARBA00023242"/>
    </source>
</evidence>
<keyword evidence="4" id="KW-0539">Nucleus</keyword>
<dbReference type="PANTHER" id="PTHR31744:SF220">
    <property type="entry name" value="LOW QUALITY PROTEIN: NAC DOMAIN-CONTAINING PROTEIN 90-LIKE"/>
    <property type="match status" value="1"/>
</dbReference>
<evidence type="ECO:0000259" key="6">
    <source>
        <dbReference type="PROSITE" id="PS51005"/>
    </source>
</evidence>
<evidence type="ECO:0000256" key="1">
    <source>
        <dbReference type="ARBA" id="ARBA00023015"/>
    </source>
</evidence>
<accession>A0AB40AQD4</accession>
<dbReference type="GeneID" id="120252996"/>
<dbReference type="InterPro" id="IPR003441">
    <property type="entry name" value="NAC-dom"/>
</dbReference>
<dbReference type="Gene3D" id="2.170.150.80">
    <property type="entry name" value="NAC domain"/>
    <property type="match status" value="1"/>
</dbReference>
<dbReference type="SUPFAM" id="SSF101941">
    <property type="entry name" value="NAC domain"/>
    <property type="match status" value="1"/>
</dbReference>
<organism evidence="7 8">
    <name type="scientific">Dioscorea cayennensis subsp. rotundata</name>
    <name type="common">White Guinea yam</name>
    <name type="synonym">Dioscorea rotundata</name>
    <dbReference type="NCBI Taxonomy" id="55577"/>
    <lineage>
        <taxon>Eukaryota</taxon>
        <taxon>Viridiplantae</taxon>
        <taxon>Streptophyta</taxon>
        <taxon>Embryophyta</taxon>
        <taxon>Tracheophyta</taxon>
        <taxon>Spermatophyta</taxon>
        <taxon>Magnoliopsida</taxon>
        <taxon>Liliopsida</taxon>
        <taxon>Dioscoreales</taxon>
        <taxon>Dioscoreaceae</taxon>
        <taxon>Dioscorea</taxon>
    </lineage>
</organism>
<dbReference type="GO" id="GO:0003677">
    <property type="term" value="F:DNA binding"/>
    <property type="evidence" value="ECO:0007669"/>
    <property type="project" value="UniProtKB-KW"/>
</dbReference>
<sequence>MNSTNIPPGFRFYPTEQELVNFYLHNKLENTRLQDIERVIPPIDVYAVDPWHLPQMSGESSITDSEQWFFFCPMQEREAHGGRPGRTTPSGYWKATGSPSGVYHNNRMIGVKKTMVFYQGRAPLGSKTKWKMNEYKVVEADTGIRPSATPMLRNEFSLCRVYVTSGSLRSFDRRPVGIEIDSRRMTEASSSMMVPMVAERASSQDSSSSGEHRNNEQSGAGAASTSTNVQMIEEADLELLDWL</sequence>
<keyword evidence="2" id="KW-0238">DNA-binding</keyword>
<dbReference type="PANTHER" id="PTHR31744">
    <property type="entry name" value="PROTEIN CUP-SHAPED COTYLEDON 2-RELATED"/>
    <property type="match status" value="1"/>
</dbReference>
<keyword evidence="7" id="KW-1185">Reference proteome</keyword>
<dbReference type="AlphaFoldDB" id="A0AB40AQD4"/>
<feature type="region of interest" description="Disordered" evidence="5">
    <location>
        <begin position="199"/>
        <end position="229"/>
    </location>
</feature>
<evidence type="ECO:0000256" key="2">
    <source>
        <dbReference type="ARBA" id="ARBA00023125"/>
    </source>
</evidence>
<evidence type="ECO:0000313" key="7">
    <source>
        <dbReference type="Proteomes" id="UP001515500"/>
    </source>
</evidence>
<dbReference type="RefSeq" id="XP_039117160.1">
    <property type="nucleotide sequence ID" value="XM_039261226.1"/>
</dbReference>
<feature type="domain" description="NAC" evidence="6">
    <location>
        <begin position="6"/>
        <end position="164"/>
    </location>
</feature>
<dbReference type="Proteomes" id="UP001515500">
    <property type="component" value="Chromosome 25"/>
</dbReference>
<dbReference type="InterPro" id="IPR036093">
    <property type="entry name" value="NAC_dom_sf"/>
</dbReference>
<gene>
    <name evidence="8" type="primary">LOC120252996</name>
</gene>
<evidence type="ECO:0000256" key="5">
    <source>
        <dbReference type="SAM" id="MobiDB-lite"/>
    </source>
</evidence>
<proteinExistence type="predicted"/>
<dbReference type="GO" id="GO:0006355">
    <property type="term" value="P:regulation of DNA-templated transcription"/>
    <property type="evidence" value="ECO:0007669"/>
    <property type="project" value="InterPro"/>
</dbReference>
<keyword evidence="1" id="KW-0805">Transcription regulation</keyword>
<dbReference type="Pfam" id="PF02365">
    <property type="entry name" value="NAM"/>
    <property type="match status" value="1"/>
</dbReference>
<keyword evidence="3" id="KW-0804">Transcription</keyword>
<evidence type="ECO:0000313" key="8">
    <source>
        <dbReference type="RefSeq" id="XP_039117160.1"/>
    </source>
</evidence>
<reference evidence="8" key="1">
    <citation type="submission" date="2025-08" db="UniProtKB">
        <authorList>
            <consortium name="RefSeq"/>
        </authorList>
    </citation>
    <scope>IDENTIFICATION</scope>
</reference>
<dbReference type="PROSITE" id="PS51005">
    <property type="entry name" value="NAC"/>
    <property type="match status" value="1"/>
</dbReference>
<name>A0AB40AQD4_DIOCR</name>
<evidence type="ECO:0000256" key="3">
    <source>
        <dbReference type="ARBA" id="ARBA00023163"/>
    </source>
</evidence>
<protein>
    <submittedName>
        <fullName evidence="8">NAC domain-containing protein 90-like</fullName>
    </submittedName>
</protein>